<evidence type="ECO:0000313" key="1">
    <source>
        <dbReference type="EMBL" id="CAI9279538.1"/>
    </source>
</evidence>
<proteinExistence type="predicted"/>
<dbReference type="AlphaFoldDB" id="A0AA36E269"/>
<name>A0AA36E269_LACSI</name>
<accession>A0AA36E269</accession>
<reference evidence="1" key="1">
    <citation type="submission" date="2023-04" db="EMBL/GenBank/DDBJ databases">
        <authorList>
            <person name="Vijverberg K."/>
            <person name="Xiong W."/>
            <person name="Schranz E."/>
        </authorList>
    </citation>
    <scope>NUCLEOTIDE SEQUENCE</scope>
</reference>
<protein>
    <submittedName>
        <fullName evidence="1">Uncharacterized protein</fullName>
    </submittedName>
</protein>
<keyword evidence="2" id="KW-1185">Reference proteome</keyword>
<gene>
    <name evidence="1" type="ORF">LSALG_LOCUS19332</name>
</gene>
<dbReference type="EMBL" id="OX465080">
    <property type="protein sequence ID" value="CAI9279538.1"/>
    <property type="molecule type" value="Genomic_DNA"/>
</dbReference>
<sequence length="153" mass="17397">MTSSTPERFRRSWFWGVTSVHNLRSKLDECYSAKSLPGVCNNIAGIENILRKKDIQVNTVLDKKPVNNGLTWRCGLTPNGSFTVNALRLRLFLRKDGHERNNEVVSGEYKHGRSSNGVGCFELCQPMENMHKKAKDIPGNLLLYTLENMDNKE</sequence>
<organism evidence="1 2">
    <name type="scientific">Lactuca saligna</name>
    <name type="common">Willowleaf lettuce</name>
    <dbReference type="NCBI Taxonomy" id="75948"/>
    <lineage>
        <taxon>Eukaryota</taxon>
        <taxon>Viridiplantae</taxon>
        <taxon>Streptophyta</taxon>
        <taxon>Embryophyta</taxon>
        <taxon>Tracheophyta</taxon>
        <taxon>Spermatophyta</taxon>
        <taxon>Magnoliopsida</taxon>
        <taxon>eudicotyledons</taxon>
        <taxon>Gunneridae</taxon>
        <taxon>Pentapetalae</taxon>
        <taxon>asterids</taxon>
        <taxon>campanulids</taxon>
        <taxon>Asterales</taxon>
        <taxon>Asteraceae</taxon>
        <taxon>Cichorioideae</taxon>
        <taxon>Cichorieae</taxon>
        <taxon>Lactucinae</taxon>
        <taxon>Lactuca</taxon>
    </lineage>
</organism>
<dbReference type="Proteomes" id="UP001177003">
    <property type="component" value="Chromosome 4"/>
</dbReference>
<evidence type="ECO:0000313" key="2">
    <source>
        <dbReference type="Proteomes" id="UP001177003"/>
    </source>
</evidence>